<keyword evidence="3" id="KW-1185">Reference proteome</keyword>
<protein>
    <submittedName>
        <fullName evidence="2">Efflux RND transporter permease subunit</fullName>
    </submittedName>
</protein>
<gene>
    <name evidence="2" type="ORF">E3U44_12595</name>
</gene>
<dbReference type="Pfam" id="PF00873">
    <property type="entry name" value="ACR_tran"/>
    <property type="match status" value="1"/>
</dbReference>
<sequence length="160" mass="17913">MHILTAKNATSISRMIGDEFTAKIVQEERYQQAHRQALADLNAGFHFGGKGIQSRNALLDRIHRNEATEEHRLPALLQAGQVRFRPILLTTLTTFLGLMPILWEQGAEAERVIPLAVTLAFGVLFSTLVTLMLVPVGYLIFADIQRGIRRWGKMGLPLIL</sequence>
<dbReference type="OrthoDB" id="129817at2"/>
<dbReference type="SUPFAM" id="SSF82866">
    <property type="entry name" value="Multidrug efflux transporter AcrB transmembrane domain"/>
    <property type="match status" value="1"/>
</dbReference>
<evidence type="ECO:0000313" key="3">
    <source>
        <dbReference type="Proteomes" id="UP000294325"/>
    </source>
</evidence>
<proteinExistence type="predicted"/>
<keyword evidence="1" id="KW-0812">Transmembrane</keyword>
<evidence type="ECO:0000256" key="1">
    <source>
        <dbReference type="SAM" id="Phobius"/>
    </source>
</evidence>
<keyword evidence="1" id="KW-1133">Transmembrane helix</keyword>
<name>A0A4P7C301_9GAMM</name>
<dbReference type="GO" id="GO:0005886">
    <property type="term" value="C:plasma membrane"/>
    <property type="evidence" value="ECO:0007669"/>
    <property type="project" value="TreeGrafter"/>
</dbReference>
<reference evidence="2 3" key="1">
    <citation type="submission" date="2019-03" db="EMBL/GenBank/DDBJ databases">
        <title>The genome sequence of Nitrosococcus wardiae strain D1FHST reveals the archetypal metabolic capacity of ammonia-oxidizing Gammaproteobacteria.</title>
        <authorList>
            <person name="Wang L."/>
            <person name="Lim C.K."/>
            <person name="Hanson T.E."/>
            <person name="Dang H."/>
            <person name="Klotz M.G."/>
        </authorList>
    </citation>
    <scope>NUCLEOTIDE SEQUENCE [LARGE SCALE GENOMIC DNA]</scope>
    <source>
        <strain evidence="2 3">D1FHS</strain>
    </source>
</reference>
<accession>A0A4P7C301</accession>
<dbReference type="AlphaFoldDB" id="A0A4P7C301"/>
<organism evidence="2 3">
    <name type="scientific">Nitrosococcus wardiae</name>
    <dbReference type="NCBI Taxonomy" id="1814290"/>
    <lineage>
        <taxon>Bacteria</taxon>
        <taxon>Pseudomonadati</taxon>
        <taxon>Pseudomonadota</taxon>
        <taxon>Gammaproteobacteria</taxon>
        <taxon>Chromatiales</taxon>
        <taxon>Chromatiaceae</taxon>
        <taxon>Nitrosococcus</taxon>
    </lineage>
</organism>
<dbReference type="PANTHER" id="PTHR32063:SF33">
    <property type="entry name" value="RND SUPERFAMILY EFFLUX PUMP PERMEASE COMPONENT"/>
    <property type="match status" value="1"/>
</dbReference>
<dbReference type="Proteomes" id="UP000294325">
    <property type="component" value="Chromosome"/>
</dbReference>
<dbReference type="GO" id="GO:0042910">
    <property type="term" value="F:xenobiotic transmembrane transporter activity"/>
    <property type="evidence" value="ECO:0007669"/>
    <property type="project" value="TreeGrafter"/>
</dbReference>
<dbReference type="Gene3D" id="1.20.1640.10">
    <property type="entry name" value="Multidrug efflux transporter AcrB transmembrane domain"/>
    <property type="match status" value="1"/>
</dbReference>
<dbReference type="KEGG" id="nwr:E3U44_12595"/>
<feature type="transmembrane region" description="Helical" evidence="1">
    <location>
        <begin position="86"/>
        <end position="103"/>
    </location>
</feature>
<evidence type="ECO:0000313" key="2">
    <source>
        <dbReference type="EMBL" id="QBQ55256.1"/>
    </source>
</evidence>
<feature type="transmembrane region" description="Helical" evidence="1">
    <location>
        <begin position="115"/>
        <end position="141"/>
    </location>
</feature>
<keyword evidence="1" id="KW-0472">Membrane</keyword>
<dbReference type="PANTHER" id="PTHR32063">
    <property type="match status" value="1"/>
</dbReference>
<dbReference type="InterPro" id="IPR001036">
    <property type="entry name" value="Acrflvin-R"/>
</dbReference>
<dbReference type="RefSeq" id="WP_134358521.1">
    <property type="nucleotide sequence ID" value="NZ_CP038033.1"/>
</dbReference>
<dbReference type="EMBL" id="CP038033">
    <property type="protein sequence ID" value="QBQ55256.1"/>
    <property type="molecule type" value="Genomic_DNA"/>
</dbReference>